<dbReference type="KEGG" id="fcy:FRACYDRAFT_237468"/>
<feature type="compositionally biased region" description="Acidic residues" evidence="1">
    <location>
        <begin position="757"/>
        <end position="771"/>
    </location>
</feature>
<feature type="compositionally biased region" description="Low complexity" evidence="1">
    <location>
        <begin position="544"/>
        <end position="565"/>
    </location>
</feature>
<feature type="compositionally biased region" description="Acidic residues" evidence="1">
    <location>
        <begin position="1878"/>
        <end position="1887"/>
    </location>
</feature>
<feature type="compositionally biased region" description="Polar residues" evidence="1">
    <location>
        <begin position="1007"/>
        <end position="1017"/>
    </location>
</feature>
<feature type="region of interest" description="Disordered" evidence="1">
    <location>
        <begin position="1667"/>
        <end position="1703"/>
    </location>
</feature>
<reference evidence="2 3" key="1">
    <citation type="submission" date="2016-09" db="EMBL/GenBank/DDBJ databases">
        <title>Extensive genetic diversity and differential bi-allelic expression allows diatom success in the polar Southern Ocean.</title>
        <authorList>
            <consortium name="DOE Joint Genome Institute"/>
            <person name="Mock T."/>
            <person name="Otillar R.P."/>
            <person name="Strauss J."/>
            <person name="Dupont C."/>
            <person name="Frickenhaus S."/>
            <person name="Maumus F."/>
            <person name="Mcmullan M."/>
            <person name="Sanges R."/>
            <person name="Schmutz J."/>
            <person name="Toseland A."/>
            <person name="Valas R."/>
            <person name="Veluchamy A."/>
            <person name="Ward B.J."/>
            <person name="Allen A."/>
            <person name="Barry K."/>
            <person name="Falciatore A."/>
            <person name="Ferrante M."/>
            <person name="Fortunato A.E."/>
            <person name="Gloeckner G."/>
            <person name="Gruber A."/>
            <person name="Hipkin R."/>
            <person name="Janech M."/>
            <person name="Kroth P."/>
            <person name="Leese F."/>
            <person name="Lindquist E."/>
            <person name="Lyon B.R."/>
            <person name="Martin J."/>
            <person name="Mayer C."/>
            <person name="Parker M."/>
            <person name="Quesneville H."/>
            <person name="Raymond J."/>
            <person name="Uhlig C."/>
            <person name="Valentin K.U."/>
            <person name="Worden A.Z."/>
            <person name="Armbrust E.V."/>
            <person name="Bowler C."/>
            <person name="Green B."/>
            <person name="Moulton V."/>
            <person name="Van Oosterhout C."/>
            <person name="Grigoriev I."/>
        </authorList>
    </citation>
    <scope>NUCLEOTIDE SEQUENCE [LARGE SCALE GENOMIC DNA]</scope>
    <source>
        <strain evidence="2 3">CCMP1102</strain>
    </source>
</reference>
<feature type="region of interest" description="Disordered" evidence="1">
    <location>
        <begin position="1843"/>
        <end position="1926"/>
    </location>
</feature>
<keyword evidence="3" id="KW-1185">Reference proteome</keyword>
<feature type="region of interest" description="Disordered" evidence="1">
    <location>
        <begin position="1006"/>
        <end position="1027"/>
    </location>
</feature>
<feature type="compositionally biased region" description="Polar residues" evidence="1">
    <location>
        <begin position="1318"/>
        <end position="1332"/>
    </location>
</feature>
<feature type="compositionally biased region" description="Acidic residues" evidence="1">
    <location>
        <begin position="809"/>
        <end position="827"/>
    </location>
</feature>
<evidence type="ECO:0000313" key="3">
    <source>
        <dbReference type="Proteomes" id="UP000095751"/>
    </source>
</evidence>
<feature type="compositionally biased region" description="Low complexity" evidence="1">
    <location>
        <begin position="239"/>
        <end position="254"/>
    </location>
</feature>
<feature type="compositionally biased region" description="Polar residues" evidence="1">
    <location>
        <begin position="162"/>
        <end position="172"/>
    </location>
</feature>
<feature type="compositionally biased region" description="Acidic residues" evidence="1">
    <location>
        <begin position="215"/>
        <end position="231"/>
    </location>
</feature>
<feature type="compositionally biased region" description="Low complexity" evidence="1">
    <location>
        <begin position="135"/>
        <end position="150"/>
    </location>
</feature>
<feature type="compositionally biased region" description="Acidic residues" evidence="1">
    <location>
        <begin position="703"/>
        <end position="712"/>
    </location>
</feature>
<feature type="region of interest" description="Disordered" evidence="1">
    <location>
        <begin position="1231"/>
        <end position="1397"/>
    </location>
</feature>
<feature type="compositionally biased region" description="Low complexity" evidence="1">
    <location>
        <begin position="926"/>
        <end position="936"/>
    </location>
</feature>
<feature type="compositionally biased region" description="Polar residues" evidence="1">
    <location>
        <begin position="497"/>
        <end position="516"/>
    </location>
</feature>
<feature type="compositionally biased region" description="Low complexity" evidence="1">
    <location>
        <begin position="1509"/>
        <end position="1522"/>
    </location>
</feature>
<feature type="compositionally biased region" description="Basic and acidic residues" evidence="1">
    <location>
        <begin position="1360"/>
        <end position="1383"/>
    </location>
</feature>
<feature type="compositionally biased region" description="Gly residues" evidence="1">
    <location>
        <begin position="68"/>
        <end position="84"/>
    </location>
</feature>
<feature type="region of interest" description="Disordered" evidence="1">
    <location>
        <begin position="1164"/>
        <end position="1185"/>
    </location>
</feature>
<feature type="compositionally biased region" description="Acidic residues" evidence="1">
    <location>
        <begin position="608"/>
        <end position="622"/>
    </location>
</feature>
<feature type="compositionally biased region" description="Low complexity" evidence="1">
    <location>
        <begin position="779"/>
        <end position="799"/>
    </location>
</feature>
<feature type="compositionally biased region" description="Polar residues" evidence="1">
    <location>
        <begin position="937"/>
        <end position="947"/>
    </location>
</feature>
<feature type="region of interest" description="Disordered" evidence="1">
    <location>
        <begin position="1"/>
        <end position="33"/>
    </location>
</feature>
<feature type="region of interest" description="Disordered" evidence="1">
    <location>
        <begin position="1100"/>
        <end position="1122"/>
    </location>
</feature>
<proteinExistence type="predicted"/>
<sequence length="2126" mass="231703">MPASYLIPATTSGAHQDQERDYPVGKEKAEVDYSGENIETTMNNMLLEDKPFDVIQADLSLDDSYGNAGTGSGNDNGNGGGGGVRSSRSKNVEGEDDPLFRHSTTEDRYGRSSRKTRTRTPTNEVGDLPALSTPTKTSKATTTKAVSVTKITPASEEEPINLNDTTLLTRNVTGGRGESRTRPLSPPSRAGLDDPEVYQRRSYEQNKKNRRSSSNDDDSDDDDVYVEDDNDQGTGVGGAAASAASTGDTSGLTSRGLTSRGPSYRNEMPMDERNEYESDMKALGLCDYTSAYDPSQGMPDFCETTLNTLNDMCYGGDSQHYSTQQQKRVVDTTTTTVSDEKDIQGKIPLKLGDKHLVKNAAGTEEQTSIEVEYVEPMYRGRNNGEDGDDNNYTSPKRKNALLKAMTRRAKDDFNKLGNKKGSKNNNKNSKGLDTTADESLEEDETKTETTPPPNQQQPDNVYATFTSYEKSKFLQLINTGISPFDATGQVLKERDTNNGGSNPDGSIADSSSNSEYNPGGVEGSVIEDDDDDGKEEEGEGGGDNNANAAASASSPTTSTSKGSGNKQRRSKSKLAFWKRGPIKKNNSKGGTSPPPKPIYSPDVTTNENDQDQDDDSVETYDYENDRPSLMKDDDEEEAEEVIIAVHNSNDDDEVDEDVDNENNDDGDGEGVEVQEEEEEDNDSLQFAKSGISYYDAVRKNDRSEEDEDDRDNYDESGKSKSSSGSRRRKLMIPLKGLSKALSKRNNNNSRGRATPVLDEDEQIVQEVEEEGERIVAIRSATSSPTRSSSKQTTTTTTPTMRVIGGVNDDSNEDYNDYNDEEDDEEVDGPTGDKSLSSPPAQISPSKTMSPSSRSNAGGGVGVGNSNSNTNTSFDVGSVMSGKSYRTSQTNMSTRSTRSRRPGQAKVRLQAHAQSQSQSTEGGGGDNINNISISSNGTSATGRTTRSITGWKESIEAVAAATGKEWDPDHGWKDYIDPTSRNECGTEDFYGGMPMPVPVPVDAERYVDNNTNINSPNEQQQQQQQQKDIPIQMVDDDGESLNAFMDENETATTDNVVVSRTTGGAVIEERSVITSSGARSVATTGNISTNSSPSRRRRAAAASSRMNAAKKPSQLQDDDKPRGWAETMKAATAKLNMDGDKRWDPIHGWIGMTEKEKFDLMLQSEEEEQQKKREQQQLSLGGYDDESTRDNAAIIAITADSDMQDFGTIVRNKSDVEQLEEIANNLDQSNIQFLSGEEDESPNDDEMTKKYNEMEESQEERVASTEDDDTAAASKSMGRYIQIADSGSVQSHYRVPKDKMPKSLLSSPLEDDEEIPGSIVSTATTTLSPGSSETLRKIKEAHHREQEELSRRNKSPGRMVDVQKHTLDQDDADFFPREESTTADRRRRSNGPVDLDEIFEQEEYTSSFRPVLNDSVVSGKNANEVYQKIYEQQSDGSFDAGTDFSWDADEAVIDSGISGNDNSNRKPVPRLKINIRDSSSVSLPPRSTKSTGTGTGTGRIGGGGAAKAQSEVSFDSTSTSSKSIPKLAGPKRDTSPIRGTRTTTRTVVSESKETIHAANTDTDYGRDPMHDSKQDQVQDDEPVSHPVQPGQEDEPALQHGQDAVDASRGFQQRFHTAARSSIQNDVEDNRAVAVAHCVDNITKASTNPSASIPPNVSQLHNFWEKRTTSWDGDDDIAGPPSITRSPPPPQTTSPSQVNNSHQSSEWKSFLVKKVQAENKAAAASYQQDEERDTIFDFPGGSDGNTKKSLARAPVQRRNSKSGEPQDVTAFDDISELSPIRHDDTDSEYSKSVVSEASTAFVQGTTFLQRLQACAAPIVYKSSNNCNSEGPISAHLAFLRSNPNVTGSSPEVAKPSNDSTSTSRRILEASSGLCGRPDVIVEDDDENSEGETTQSTMNNRQDKKKKSTTKSSRSDPRSRQNDDLSSVISDGFGAKSAYLEALAMKAAVSGGSSKKKKRRSTGSDTSVATNSSKHSEKFKQFLDRRSPSNKDSDNSNNHQSPPKEQEQPLPSKKPPIATGGRSELLSNRAEKYASEKVNEMMDVMAGRSSNKDNNNNKKGRSKEEYEETGAFPTLSRTSAPPPPMGRTPTHTHNDAARIAAEELAAARVEIMMQRLSCAQNLEEDEAEI</sequence>
<feature type="compositionally biased region" description="Basic and acidic residues" evidence="1">
    <location>
        <begin position="1562"/>
        <end position="1575"/>
    </location>
</feature>
<feature type="compositionally biased region" description="Basic and acidic residues" evidence="1">
    <location>
        <begin position="1333"/>
        <end position="1350"/>
    </location>
</feature>
<feature type="region of interest" description="Disordered" evidence="1">
    <location>
        <begin position="362"/>
        <end position="395"/>
    </location>
</feature>
<feature type="compositionally biased region" description="Basic and acidic residues" evidence="1">
    <location>
        <begin position="1910"/>
        <end position="1920"/>
    </location>
</feature>
<feature type="compositionally biased region" description="Low complexity" evidence="1">
    <location>
        <begin position="863"/>
        <end position="872"/>
    </location>
</feature>
<feature type="compositionally biased region" description="Acidic residues" evidence="1">
    <location>
        <begin position="1235"/>
        <end position="1244"/>
    </location>
</feature>
<feature type="compositionally biased region" description="Basic and acidic residues" evidence="1">
    <location>
        <begin position="1245"/>
        <end position="1263"/>
    </location>
</feature>
<feature type="compositionally biased region" description="Low complexity" evidence="1">
    <location>
        <begin position="843"/>
        <end position="855"/>
    </location>
</feature>
<feature type="region of interest" description="Disordered" evidence="1">
    <location>
        <begin position="1453"/>
        <end position="1605"/>
    </location>
</feature>
<dbReference type="OrthoDB" id="49402at2759"/>
<dbReference type="EMBL" id="KV784356">
    <property type="protein sequence ID" value="OEU19178.1"/>
    <property type="molecule type" value="Genomic_DNA"/>
</dbReference>
<feature type="compositionally biased region" description="Acidic residues" evidence="1">
    <location>
        <begin position="650"/>
        <end position="682"/>
    </location>
</feature>
<name>A0A1E7FLX4_9STRA</name>
<feature type="region of interest" description="Disordered" evidence="1">
    <location>
        <begin position="492"/>
        <end position="947"/>
    </location>
</feature>
<gene>
    <name evidence="2" type="ORF">FRACYDRAFT_237468</name>
</gene>
<feature type="compositionally biased region" description="Polar residues" evidence="1">
    <location>
        <begin position="1888"/>
        <end position="1897"/>
    </location>
</feature>
<feature type="compositionally biased region" description="Low complexity" evidence="1">
    <location>
        <begin position="885"/>
        <end position="895"/>
    </location>
</feature>
<feature type="compositionally biased region" description="Basic and acidic residues" evidence="1">
    <location>
        <begin position="1971"/>
        <end position="1991"/>
    </location>
</feature>
<feature type="region of interest" description="Disordered" evidence="1">
    <location>
        <begin position="412"/>
        <end position="460"/>
    </location>
</feature>
<feature type="compositionally biased region" description="Acidic residues" evidence="1">
    <location>
        <begin position="435"/>
        <end position="445"/>
    </location>
</feature>
<dbReference type="Proteomes" id="UP000095751">
    <property type="component" value="Unassembled WGS sequence"/>
</dbReference>
<feature type="compositionally biased region" description="Polar residues" evidence="1">
    <location>
        <begin position="833"/>
        <end position="842"/>
    </location>
</feature>
<feature type="compositionally biased region" description="Basic and acidic residues" evidence="1">
    <location>
        <begin position="90"/>
        <end position="110"/>
    </location>
</feature>
<dbReference type="InParanoid" id="A0A1E7FLX4"/>
<feature type="region of interest" description="Disordered" evidence="1">
    <location>
        <begin position="1076"/>
        <end position="1095"/>
    </location>
</feature>
<feature type="compositionally biased region" description="Polar residues" evidence="1">
    <location>
        <begin position="1076"/>
        <end position="1089"/>
    </location>
</feature>
<feature type="compositionally biased region" description="Basic and acidic residues" evidence="1">
    <location>
        <begin position="16"/>
        <end position="31"/>
    </location>
</feature>
<accession>A0A1E7FLX4</accession>
<feature type="compositionally biased region" description="Polar residues" evidence="1">
    <location>
        <begin position="1475"/>
        <end position="1489"/>
    </location>
</feature>
<feature type="compositionally biased region" description="Low complexity" evidence="1">
    <location>
        <begin position="423"/>
        <end position="432"/>
    </location>
</feature>
<feature type="region of interest" description="Disordered" evidence="1">
    <location>
        <begin position="1945"/>
        <end position="2025"/>
    </location>
</feature>
<feature type="compositionally biased region" description="Low complexity" evidence="1">
    <location>
        <begin position="1539"/>
        <end position="1548"/>
    </location>
</feature>
<feature type="compositionally biased region" description="Basic and acidic residues" evidence="1">
    <location>
        <begin position="197"/>
        <end position="207"/>
    </location>
</feature>
<feature type="region of interest" description="Disordered" evidence="1">
    <location>
        <begin position="1721"/>
        <end position="1766"/>
    </location>
</feature>
<feature type="region of interest" description="Disordered" evidence="1">
    <location>
        <begin position="2042"/>
        <end position="2098"/>
    </location>
</feature>
<feature type="region of interest" description="Disordered" evidence="1">
    <location>
        <begin position="66"/>
        <end position="269"/>
    </location>
</feature>
<protein>
    <submittedName>
        <fullName evidence="2">Uncharacterized protein</fullName>
    </submittedName>
</protein>
<evidence type="ECO:0000313" key="2">
    <source>
        <dbReference type="EMBL" id="OEU19178.1"/>
    </source>
</evidence>
<organism evidence="2 3">
    <name type="scientific">Fragilariopsis cylindrus CCMP1102</name>
    <dbReference type="NCBI Taxonomy" id="635003"/>
    <lineage>
        <taxon>Eukaryota</taxon>
        <taxon>Sar</taxon>
        <taxon>Stramenopiles</taxon>
        <taxon>Ochrophyta</taxon>
        <taxon>Bacillariophyta</taxon>
        <taxon>Bacillariophyceae</taxon>
        <taxon>Bacillariophycidae</taxon>
        <taxon>Bacillariales</taxon>
        <taxon>Bacillariaceae</taxon>
        <taxon>Fragilariopsis</taxon>
    </lineage>
</organism>
<feature type="compositionally biased region" description="Acidic residues" evidence="1">
    <location>
        <begin position="525"/>
        <end position="540"/>
    </location>
</feature>
<evidence type="ECO:0000256" key="1">
    <source>
        <dbReference type="SAM" id="MobiDB-lite"/>
    </source>
</evidence>
<feature type="compositionally biased region" description="Gly residues" evidence="1">
    <location>
        <begin position="1492"/>
        <end position="1504"/>
    </location>
</feature>